<dbReference type="PANTHER" id="PTHR34512:SF30">
    <property type="entry name" value="OUTER MEMBRANE PROTEIN ASSEMBLY FACTOR BAMB"/>
    <property type="match status" value="1"/>
</dbReference>
<dbReference type="Proteomes" id="UP000837675">
    <property type="component" value="Unassembled WGS sequence"/>
</dbReference>
<accession>A0A8S4C017</accession>
<reference evidence="3" key="1">
    <citation type="submission" date="2021-06" db="EMBL/GenBank/DDBJ databases">
        <authorList>
            <person name="Nardi T."/>
            <person name="Nardi T."/>
        </authorList>
    </citation>
    <scope>NUCLEOTIDE SEQUENCE</scope>
</reference>
<dbReference type="InterPro" id="IPR011047">
    <property type="entry name" value="Quinoprotein_ADH-like_sf"/>
</dbReference>
<dbReference type="EMBL" id="CAJVAF010000010">
    <property type="protein sequence ID" value="CAG7588764.1"/>
    <property type="molecule type" value="Genomic_DNA"/>
</dbReference>
<feature type="chain" id="PRO_5035712393" evidence="1">
    <location>
        <begin position="21"/>
        <end position="415"/>
    </location>
</feature>
<dbReference type="InterPro" id="IPR018391">
    <property type="entry name" value="PQQ_b-propeller_rpt"/>
</dbReference>
<evidence type="ECO:0000259" key="2">
    <source>
        <dbReference type="Pfam" id="PF13360"/>
    </source>
</evidence>
<organism evidence="3 4">
    <name type="scientific">Hyalomma marginatum</name>
    <dbReference type="NCBI Taxonomy" id="34627"/>
    <lineage>
        <taxon>Eukaryota</taxon>
        <taxon>Metazoa</taxon>
        <taxon>Ecdysozoa</taxon>
        <taxon>Arthropoda</taxon>
        <taxon>Chelicerata</taxon>
        <taxon>Arachnida</taxon>
        <taxon>Acari</taxon>
        <taxon>Parasitiformes</taxon>
        <taxon>Ixodida</taxon>
        <taxon>Ixodoidea</taxon>
        <taxon>Ixodidae</taxon>
        <taxon>Hyalomminae</taxon>
        <taxon>Hyalomma</taxon>
    </lineage>
</organism>
<evidence type="ECO:0000256" key="1">
    <source>
        <dbReference type="SAM" id="SignalP"/>
    </source>
</evidence>
<dbReference type="PANTHER" id="PTHR34512">
    <property type="entry name" value="CELL SURFACE PROTEIN"/>
    <property type="match status" value="1"/>
</dbReference>
<feature type="domain" description="Pyrrolo-quinoline quinone repeat" evidence="2">
    <location>
        <begin position="103"/>
        <end position="332"/>
    </location>
</feature>
<gene>
    <name evidence="3" type="ORF">MHYMCMPASI_00048</name>
</gene>
<protein>
    <submittedName>
        <fullName evidence="3">PQQ enzyme repeat family protein</fullName>
    </submittedName>
</protein>
<evidence type="ECO:0000313" key="4">
    <source>
        <dbReference type="Proteomes" id="UP000837675"/>
    </source>
</evidence>
<keyword evidence="4" id="KW-1185">Reference proteome</keyword>
<dbReference type="Gene3D" id="2.130.10.10">
    <property type="entry name" value="YVTN repeat-like/Quinoprotein amine dehydrogenase"/>
    <property type="match status" value="1"/>
</dbReference>
<dbReference type="InterPro" id="IPR002372">
    <property type="entry name" value="PQQ_rpt_dom"/>
</dbReference>
<dbReference type="InterPro" id="IPR015943">
    <property type="entry name" value="WD40/YVTN_repeat-like_dom_sf"/>
</dbReference>
<evidence type="ECO:0000313" key="3">
    <source>
        <dbReference type="EMBL" id="CAG7588764.1"/>
    </source>
</evidence>
<feature type="signal peptide" evidence="1">
    <location>
        <begin position="1"/>
        <end position="20"/>
    </location>
</feature>
<dbReference type="Pfam" id="PF13360">
    <property type="entry name" value="PQQ_2"/>
    <property type="match status" value="1"/>
</dbReference>
<dbReference type="SMART" id="SM00564">
    <property type="entry name" value="PQQ"/>
    <property type="match status" value="5"/>
</dbReference>
<keyword evidence="1" id="KW-0732">Signal</keyword>
<sequence length="415" mass="47719">MFLMLVHYFIFLLSFQLLLSSCSVFDPNYNKEKLPGERQKVFISNSKEGALSKKASLSKRCTNLQSLDKIKLLAQKKIDVFQTLGITNKPLITKDKVIILTSKGRLLAYNLDLNKKLWSKSLSNSLTTVGKIVAEDDVLYVTYGINKLIAVDSQSGKEIWTAKFDDVVKGKPIIYEDKIFLHSAHNEIYSLKKSDGTIIWRHIDADHVQSTVADFAPVVYDKNVIFQVANNEIIALDTETGMVNKIFVINNQYSFNRNETHRYTLNHFFIENDIIYATSKDGKFLAIDYQTQEELWQQKLNSSAKFLVYGKYIYVITDKDELVVLNKKTGQIEYLVNLNSCIKLKNNYHRWTKPVIYNKNSILITSHDGYLLKFDIHSGKLLASIEDMEFVTSSPTVFGDYIYVISNNGHIYKYR</sequence>
<dbReference type="AlphaFoldDB" id="A0A8S4C017"/>
<name>A0A8S4C017_9ACAR</name>
<comment type="caution">
    <text evidence="3">The sequence shown here is derived from an EMBL/GenBank/DDBJ whole genome shotgun (WGS) entry which is preliminary data.</text>
</comment>
<proteinExistence type="predicted"/>
<dbReference type="SUPFAM" id="SSF50998">
    <property type="entry name" value="Quinoprotein alcohol dehydrogenase-like"/>
    <property type="match status" value="1"/>
</dbReference>